<keyword evidence="5" id="KW-0808">Transferase</keyword>
<reference evidence="16" key="1">
    <citation type="submission" date="2017-01" db="EMBL/GenBank/DDBJ databases">
        <authorList>
            <person name="Varghese N."/>
            <person name="Submissions S."/>
        </authorList>
    </citation>
    <scope>NUCLEOTIDE SEQUENCE [LARGE SCALE GENOMIC DNA]</scope>
    <source>
        <strain evidence="16">DSM 22306</strain>
    </source>
</reference>
<feature type="transmembrane region" description="Helical" evidence="12">
    <location>
        <begin position="7"/>
        <end position="31"/>
    </location>
</feature>
<evidence type="ECO:0000256" key="9">
    <source>
        <dbReference type="ARBA" id="ARBA00022840"/>
    </source>
</evidence>
<dbReference type="GO" id="GO:0000155">
    <property type="term" value="F:phosphorelay sensor kinase activity"/>
    <property type="evidence" value="ECO:0007669"/>
    <property type="project" value="InterPro"/>
</dbReference>
<dbReference type="GO" id="GO:0005886">
    <property type="term" value="C:plasma membrane"/>
    <property type="evidence" value="ECO:0007669"/>
    <property type="project" value="TreeGrafter"/>
</dbReference>
<sequence>MIHSIRSYLLWGAFILLSSSSILTLISTSWYTSHEIEEVFDASLVQSARIFHGLVVDHQEQNTLDELQESLLMDERKEGVGNLSTGHPYERKLAFQAWGAARLLLSTPADFQVSAPITIGFQEVVSEYEAWRIYTLFDESHQLWIRTGQKIEVREDLANDISHKVMMPILIVLPLLLLAMWLIIKRGLRPLLEIRKALDRRDSDDLEAINVANLPVELAGMVEAMNHLFSRVVATLARERRFTDDAAHELRTPLAALRVYLDLAKLPTAQYTPIAEAIMRMERVVSQLLQLARLEPHKGVFKPALIDPEPILEDLIAELVIAADAKQIELALNCTPQVLLHSEPTLLAISVRNLVENAIRYTHSGDLVEVHVYENEEGAVIDVCDHGPGIPAAAREKVVQRFYRENKADSGGAGLGLSIVNQIASLQSCQLLLLDTCNGGLTARLQWKNR</sequence>
<organism evidence="15 16">
    <name type="scientific">Neptunomonas antarctica</name>
    <dbReference type="NCBI Taxonomy" id="619304"/>
    <lineage>
        <taxon>Bacteria</taxon>
        <taxon>Pseudomonadati</taxon>
        <taxon>Pseudomonadota</taxon>
        <taxon>Gammaproteobacteria</taxon>
        <taxon>Oceanospirillales</taxon>
        <taxon>Oceanospirillaceae</taxon>
        <taxon>Neptunomonas</taxon>
    </lineage>
</organism>
<protein>
    <recommendedName>
        <fullName evidence="3">histidine kinase</fullName>
        <ecNumber evidence="3">2.7.13.3</ecNumber>
    </recommendedName>
</protein>
<accession>A0A1N7MFX7</accession>
<keyword evidence="7" id="KW-0547">Nucleotide-binding</keyword>
<keyword evidence="12" id="KW-0472">Membrane</keyword>
<dbReference type="SMART" id="SM00387">
    <property type="entry name" value="HATPase_c"/>
    <property type="match status" value="1"/>
</dbReference>
<dbReference type="EMBL" id="FTOE01000006">
    <property type="protein sequence ID" value="SIS85024.1"/>
    <property type="molecule type" value="Genomic_DNA"/>
</dbReference>
<evidence type="ECO:0000256" key="4">
    <source>
        <dbReference type="ARBA" id="ARBA00022553"/>
    </source>
</evidence>
<dbReference type="InterPro" id="IPR036890">
    <property type="entry name" value="HATPase_C_sf"/>
</dbReference>
<feature type="transmembrane region" description="Helical" evidence="12">
    <location>
        <begin position="165"/>
        <end position="184"/>
    </location>
</feature>
<dbReference type="EC" id="2.7.13.3" evidence="3"/>
<dbReference type="InterPro" id="IPR036097">
    <property type="entry name" value="HisK_dim/P_sf"/>
</dbReference>
<dbReference type="PROSITE" id="PS50109">
    <property type="entry name" value="HIS_KIN"/>
    <property type="match status" value="1"/>
</dbReference>
<dbReference type="CDD" id="cd00082">
    <property type="entry name" value="HisKA"/>
    <property type="match status" value="1"/>
</dbReference>
<name>A0A1N7MFX7_9GAMM</name>
<proteinExistence type="predicted"/>
<dbReference type="PANTHER" id="PTHR45436:SF14">
    <property type="entry name" value="SENSOR PROTEIN QSEC"/>
    <property type="match status" value="1"/>
</dbReference>
<dbReference type="InterPro" id="IPR050428">
    <property type="entry name" value="TCS_sensor_his_kinase"/>
</dbReference>
<dbReference type="Gene3D" id="1.10.287.130">
    <property type="match status" value="1"/>
</dbReference>
<dbReference type="InterPro" id="IPR003660">
    <property type="entry name" value="HAMP_dom"/>
</dbReference>
<dbReference type="Gene3D" id="3.30.565.10">
    <property type="entry name" value="Histidine kinase-like ATPase, C-terminal domain"/>
    <property type="match status" value="1"/>
</dbReference>
<keyword evidence="6 12" id="KW-0812">Transmembrane</keyword>
<keyword evidence="8 15" id="KW-0418">Kinase</keyword>
<evidence type="ECO:0000256" key="8">
    <source>
        <dbReference type="ARBA" id="ARBA00022777"/>
    </source>
</evidence>
<evidence type="ECO:0000256" key="3">
    <source>
        <dbReference type="ARBA" id="ARBA00012438"/>
    </source>
</evidence>
<evidence type="ECO:0000256" key="6">
    <source>
        <dbReference type="ARBA" id="ARBA00022692"/>
    </source>
</evidence>
<evidence type="ECO:0000256" key="12">
    <source>
        <dbReference type="SAM" id="Phobius"/>
    </source>
</evidence>
<evidence type="ECO:0000259" key="14">
    <source>
        <dbReference type="PROSITE" id="PS50885"/>
    </source>
</evidence>
<evidence type="ECO:0000256" key="11">
    <source>
        <dbReference type="ARBA" id="ARBA00023012"/>
    </source>
</evidence>
<dbReference type="SMART" id="SM00388">
    <property type="entry name" value="HisKA"/>
    <property type="match status" value="1"/>
</dbReference>
<keyword evidence="4" id="KW-0597">Phosphoprotein</keyword>
<evidence type="ECO:0000256" key="7">
    <source>
        <dbReference type="ARBA" id="ARBA00022741"/>
    </source>
</evidence>
<keyword evidence="10 12" id="KW-1133">Transmembrane helix</keyword>
<dbReference type="PANTHER" id="PTHR45436">
    <property type="entry name" value="SENSOR HISTIDINE KINASE YKOH"/>
    <property type="match status" value="1"/>
</dbReference>
<evidence type="ECO:0000256" key="2">
    <source>
        <dbReference type="ARBA" id="ARBA00004141"/>
    </source>
</evidence>
<keyword evidence="9" id="KW-0067">ATP-binding</keyword>
<comment type="subcellular location">
    <subcellularLocation>
        <location evidence="2">Membrane</location>
        <topology evidence="2">Multi-pass membrane protein</topology>
    </subcellularLocation>
</comment>
<dbReference type="OrthoDB" id="9809766at2"/>
<dbReference type="AlphaFoldDB" id="A0A1N7MFX7"/>
<feature type="domain" description="HAMP" evidence="14">
    <location>
        <begin position="185"/>
        <end position="237"/>
    </location>
</feature>
<evidence type="ECO:0000259" key="13">
    <source>
        <dbReference type="PROSITE" id="PS50109"/>
    </source>
</evidence>
<dbReference type="PROSITE" id="PS50885">
    <property type="entry name" value="HAMP"/>
    <property type="match status" value="1"/>
</dbReference>
<evidence type="ECO:0000256" key="1">
    <source>
        <dbReference type="ARBA" id="ARBA00000085"/>
    </source>
</evidence>
<evidence type="ECO:0000313" key="15">
    <source>
        <dbReference type="EMBL" id="SIS85024.1"/>
    </source>
</evidence>
<dbReference type="STRING" id="619304.SAMN05421760_10623"/>
<dbReference type="GO" id="GO:0005524">
    <property type="term" value="F:ATP binding"/>
    <property type="evidence" value="ECO:0007669"/>
    <property type="project" value="UniProtKB-KW"/>
</dbReference>
<dbReference type="Pfam" id="PF00512">
    <property type="entry name" value="HisKA"/>
    <property type="match status" value="1"/>
</dbReference>
<evidence type="ECO:0000256" key="10">
    <source>
        <dbReference type="ARBA" id="ARBA00022989"/>
    </source>
</evidence>
<dbReference type="Gene3D" id="1.20.5.1040">
    <property type="entry name" value="Sensor protein qsec"/>
    <property type="match status" value="1"/>
</dbReference>
<keyword evidence="16" id="KW-1185">Reference proteome</keyword>
<evidence type="ECO:0000313" key="16">
    <source>
        <dbReference type="Proteomes" id="UP000185999"/>
    </source>
</evidence>
<feature type="domain" description="Histidine kinase" evidence="13">
    <location>
        <begin position="245"/>
        <end position="450"/>
    </location>
</feature>
<dbReference type="InterPro" id="IPR003594">
    <property type="entry name" value="HATPase_dom"/>
</dbReference>
<keyword evidence="11" id="KW-0902">Two-component regulatory system</keyword>
<dbReference type="InterPro" id="IPR003661">
    <property type="entry name" value="HisK_dim/P_dom"/>
</dbReference>
<dbReference type="SUPFAM" id="SSF55874">
    <property type="entry name" value="ATPase domain of HSP90 chaperone/DNA topoisomerase II/histidine kinase"/>
    <property type="match status" value="1"/>
</dbReference>
<dbReference type="InterPro" id="IPR005467">
    <property type="entry name" value="His_kinase_dom"/>
</dbReference>
<dbReference type="RefSeq" id="WP_076496043.1">
    <property type="nucleotide sequence ID" value="NZ_FTOE01000006.1"/>
</dbReference>
<gene>
    <name evidence="15" type="ORF">SAMN05421760_10623</name>
</gene>
<dbReference type="Pfam" id="PF02518">
    <property type="entry name" value="HATPase_c"/>
    <property type="match status" value="1"/>
</dbReference>
<comment type="catalytic activity">
    <reaction evidence="1">
        <text>ATP + protein L-histidine = ADP + protein N-phospho-L-histidine.</text>
        <dbReference type="EC" id="2.7.13.3"/>
    </reaction>
</comment>
<dbReference type="Proteomes" id="UP000185999">
    <property type="component" value="Unassembled WGS sequence"/>
</dbReference>
<evidence type="ECO:0000256" key="5">
    <source>
        <dbReference type="ARBA" id="ARBA00022679"/>
    </source>
</evidence>
<dbReference type="SUPFAM" id="SSF47384">
    <property type="entry name" value="Homodimeric domain of signal transducing histidine kinase"/>
    <property type="match status" value="1"/>
</dbReference>